<proteinExistence type="predicted"/>
<evidence type="ECO:0000313" key="2">
    <source>
        <dbReference type="EMBL" id="MEN3748975.1"/>
    </source>
</evidence>
<name>A0ABV0BFW7_9SPHN</name>
<organism evidence="2 3">
    <name type="scientific">Sphingomonas rustica</name>
    <dbReference type="NCBI Taxonomy" id="3103142"/>
    <lineage>
        <taxon>Bacteria</taxon>
        <taxon>Pseudomonadati</taxon>
        <taxon>Pseudomonadota</taxon>
        <taxon>Alphaproteobacteria</taxon>
        <taxon>Sphingomonadales</taxon>
        <taxon>Sphingomonadaceae</taxon>
        <taxon>Sphingomonas</taxon>
    </lineage>
</organism>
<dbReference type="RefSeq" id="WP_346248018.1">
    <property type="nucleotide sequence ID" value="NZ_JBDIZK010000011.1"/>
</dbReference>
<feature type="region of interest" description="Disordered" evidence="1">
    <location>
        <begin position="157"/>
        <end position="190"/>
    </location>
</feature>
<evidence type="ECO:0000313" key="3">
    <source>
        <dbReference type="Proteomes" id="UP001427805"/>
    </source>
</evidence>
<dbReference type="Proteomes" id="UP001427805">
    <property type="component" value="Unassembled WGS sequence"/>
</dbReference>
<keyword evidence="3" id="KW-1185">Reference proteome</keyword>
<dbReference type="EMBL" id="JBDIZK010000011">
    <property type="protein sequence ID" value="MEN3748975.1"/>
    <property type="molecule type" value="Genomic_DNA"/>
</dbReference>
<comment type="caution">
    <text evidence="2">The sequence shown here is derived from an EMBL/GenBank/DDBJ whole genome shotgun (WGS) entry which is preliminary data.</text>
</comment>
<protein>
    <submittedName>
        <fullName evidence="2">Uncharacterized protein</fullName>
    </submittedName>
</protein>
<reference evidence="2 3" key="1">
    <citation type="submission" date="2024-05" db="EMBL/GenBank/DDBJ databases">
        <title>Sphingomonas sp. HF-S3 16S ribosomal RNA gene Genome sequencing and assembly.</title>
        <authorList>
            <person name="Lee H."/>
        </authorList>
    </citation>
    <scope>NUCLEOTIDE SEQUENCE [LARGE SCALE GENOMIC DNA]</scope>
    <source>
        <strain evidence="2 3">HF-S3</strain>
    </source>
</reference>
<accession>A0ABV0BFW7</accession>
<sequence length="190" mass="20800">MAVGALPVRAGGRHAEPVRYYAVGARAEGAIAFDMESLSEEGGIRSIRVWEFNPTPELTETGFKLGRVQRIALDCAGERLRLYEHGVFAAIDRVELQPELAPYWLDYRPPTGAPDASLATTAWQLLCRGQVPASWVAYDALDLIAKDYWSFLQPVPDPGQDPHAVQPPSWAGPNATEPTGPPLPEQAIPW</sequence>
<gene>
    <name evidence="2" type="ORF">TPR58_17500</name>
</gene>
<evidence type="ECO:0000256" key="1">
    <source>
        <dbReference type="SAM" id="MobiDB-lite"/>
    </source>
</evidence>